<evidence type="ECO:0000256" key="7">
    <source>
        <dbReference type="RuleBase" id="RU361156"/>
    </source>
</evidence>
<name>A0A9P0FDD3_BRAAE</name>
<dbReference type="PANTHER" id="PTHR11802">
    <property type="entry name" value="SERINE PROTEASE FAMILY S10 SERINE CARBOXYPEPTIDASE"/>
    <property type="match status" value="1"/>
</dbReference>
<keyword evidence="5 7" id="KW-0378">Hydrolase</keyword>
<dbReference type="OrthoDB" id="443318at2759"/>
<dbReference type="GO" id="GO:0004185">
    <property type="term" value="F:serine-type carboxypeptidase activity"/>
    <property type="evidence" value="ECO:0007669"/>
    <property type="project" value="UniProtKB-UniRule"/>
</dbReference>
<dbReference type="GO" id="GO:0006508">
    <property type="term" value="P:proteolysis"/>
    <property type="evidence" value="ECO:0007669"/>
    <property type="project" value="UniProtKB-KW"/>
</dbReference>
<dbReference type="PRINTS" id="PR00724">
    <property type="entry name" value="CRBOXYPTASEC"/>
</dbReference>
<dbReference type="SUPFAM" id="SSF53474">
    <property type="entry name" value="alpha/beta-Hydrolases"/>
    <property type="match status" value="1"/>
</dbReference>
<keyword evidence="2 7" id="KW-0121">Carboxypeptidase</keyword>
<dbReference type="AlphaFoldDB" id="A0A9P0FDD3"/>
<reference evidence="8" key="1">
    <citation type="submission" date="2021-12" db="EMBL/GenBank/DDBJ databases">
        <authorList>
            <person name="King R."/>
        </authorList>
    </citation>
    <scope>NUCLEOTIDE SEQUENCE</scope>
</reference>
<evidence type="ECO:0000256" key="6">
    <source>
        <dbReference type="ARBA" id="ARBA00023180"/>
    </source>
</evidence>
<keyword evidence="9" id="KW-1185">Reference proteome</keyword>
<dbReference type="EMBL" id="OV121133">
    <property type="protein sequence ID" value="CAH0551590.1"/>
    <property type="molecule type" value="Genomic_DNA"/>
</dbReference>
<evidence type="ECO:0000256" key="4">
    <source>
        <dbReference type="ARBA" id="ARBA00022729"/>
    </source>
</evidence>
<proteinExistence type="inferred from homology"/>
<evidence type="ECO:0000256" key="1">
    <source>
        <dbReference type="ARBA" id="ARBA00009431"/>
    </source>
</evidence>
<dbReference type="EC" id="3.4.16.-" evidence="7"/>
<evidence type="ECO:0000313" key="8">
    <source>
        <dbReference type="EMBL" id="CAH0551590.1"/>
    </source>
</evidence>
<dbReference type="PANTHER" id="PTHR11802:SF3">
    <property type="entry name" value="RETINOID-INDUCIBLE SERINE CARBOXYPEPTIDASE"/>
    <property type="match status" value="1"/>
</dbReference>
<dbReference type="PROSITE" id="PS00131">
    <property type="entry name" value="CARBOXYPEPT_SER_SER"/>
    <property type="match status" value="1"/>
</dbReference>
<evidence type="ECO:0000256" key="2">
    <source>
        <dbReference type="ARBA" id="ARBA00022645"/>
    </source>
</evidence>
<keyword evidence="3 7" id="KW-0645">Protease</keyword>
<dbReference type="Pfam" id="PF00450">
    <property type="entry name" value="Peptidase_S10"/>
    <property type="match status" value="1"/>
</dbReference>
<dbReference type="Proteomes" id="UP001154078">
    <property type="component" value="Chromosome 2"/>
</dbReference>
<comment type="similarity">
    <text evidence="1 7">Belongs to the peptidase S10 family.</text>
</comment>
<keyword evidence="6" id="KW-0325">Glycoprotein</keyword>
<keyword evidence="4" id="KW-0732">Signal</keyword>
<evidence type="ECO:0000256" key="3">
    <source>
        <dbReference type="ARBA" id="ARBA00022670"/>
    </source>
</evidence>
<dbReference type="InterPro" id="IPR018202">
    <property type="entry name" value="Ser_caboxypep_ser_AS"/>
</dbReference>
<protein>
    <recommendedName>
        <fullName evidence="7">Carboxypeptidase</fullName>
        <ecNumber evidence="7">3.4.16.-</ecNumber>
    </recommendedName>
</protein>
<accession>A0A9P0FDD3</accession>
<evidence type="ECO:0000256" key="5">
    <source>
        <dbReference type="ARBA" id="ARBA00022801"/>
    </source>
</evidence>
<evidence type="ECO:0000313" key="9">
    <source>
        <dbReference type="Proteomes" id="UP001154078"/>
    </source>
</evidence>
<sequence length="440" mass="51221">MSFRITVVLIFGFLFVLDTFPSLYCNEYFKDDEEKRNSTFRQEWGHANIREGAHMFWWLYYTNADVDNYTDRPLIIWLQGGPGMPGSGYGNFVEIGPLDSNFKEKDYTPAEDFNILFIDNPVGVGYSYVEDNSTSLPQNNKDVADDLMRFFEIFIKEKPEFLKTSIYIFGESYGGKMVVEFAYQIMKEQKQKKKNRWNLKGIGLGNSFISPINYIRSYAPFALHLGLVDKNGFTRIDEWAAHIEHLVTTKKFEEAWIAENTMVNILIGEMPGIDIYNFNARLNISLKPGYLSYIPRFSEIMNGEVKDNLSITQNIEWQFFSNEVYEKLAADVIKPVTKKIEVLLNNTDIKIIVYNGVLDFLVNTAGTRLWMNNLKWKHKDEWRELRQTPFEVEQDVAEGYYKKYGNLILYVIFRAGHSVPVDNMPAFRQILKQELLCGEL</sequence>
<organism evidence="8 9">
    <name type="scientific">Brassicogethes aeneus</name>
    <name type="common">Rape pollen beetle</name>
    <name type="synonym">Meligethes aeneus</name>
    <dbReference type="NCBI Taxonomy" id="1431903"/>
    <lineage>
        <taxon>Eukaryota</taxon>
        <taxon>Metazoa</taxon>
        <taxon>Ecdysozoa</taxon>
        <taxon>Arthropoda</taxon>
        <taxon>Hexapoda</taxon>
        <taxon>Insecta</taxon>
        <taxon>Pterygota</taxon>
        <taxon>Neoptera</taxon>
        <taxon>Endopterygota</taxon>
        <taxon>Coleoptera</taxon>
        <taxon>Polyphaga</taxon>
        <taxon>Cucujiformia</taxon>
        <taxon>Nitidulidae</taxon>
        <taxon>Meligethinae</taxon>
        <taxon>Brassicogethes</taxon>
    </lineage>
</organism>
<gene>
    <name evidence="8" type="ORF">MELIAE_LOCUS4160</name>
</gene>
<dbReference type="Gene3D" id="3.40.50.1820">
    <property type="entry name" value="alpha/beta hydrolase"/>
    <property type="match status" value="1"/>
</dbReference>
<dbReference type="InterPro" id="IPR029058">
    <property type="entry name" value="AB_hydrolase_fold"/>
</dbReference>
<dbReference type="InterPro" id="IPR001563">
    <property type="entry name" value="Peptidase_S10"/>
</dbReference>